<comment type="similarity">
    <text evidence="1">Belongs to the aldolase class II family. Adducin subfamily.</text>
</comment>
<dbReference type="Pfam" id="PF00596">
    <property type="entry name" value="Aldolase_II"/>
    <property type="match status" value="1"/>
</dbReference>
<dbReference type="Gene3D" id="3.40.225.10">
    <property type="entry name" value="Class II aldolase/adducin N-terminal domain"/>
    <property type="match status" value="1"/>
</dbReference>
<dbReference type="InterPro" id="IPR036409">
    <property type="entry name" value="Aldolase_II/adducin_N_sf"/>
</dbReference>
<dbReference type="PANTHER" id="PTHR10672">
    <property type="entry name" value="ADDUCIN"/>
    <property type="match status" value="1"/>
</dbReference>
<sequence length="305" mass="33620">MTMLIAKLSCTTGRALYRSSQALSSIGGIRIGRQFGRHETRPASGSASTREQRHGTSDAAQRNYEARVDLAAAYRGICNYGLSEGVCNHLSVNAPASNGSGRLMLLIPHGLHWKEVTASKLLGIDFATGEVLEGEGRPEKSASEIHRAVHNERPDIRCALHTHPPYTTALNLLKEPYLSCSQQHSLRFYDNIAYDSEYDGYATSGEEGPRLARALGKKRILMMGGHGLMVVSQTVSMAFDETYYMERAAMFQILAMSTGKELLEIPEEIAKRTKIEADATFQAYADAHFNSIKRLLLSESPDFMS</sequence>
<dbReference type="PANTHER" id="PTHR10672:SF21">
    <property type="entry name" value="CLASS II ALDOLASE_ADDUCIN N-TERMINAL DOMAIN-CONTAINING PROTEIN"/>
    <property type="match status" value="1"/>
</dbReference>
<evidence type="ECO:0000259" key="3">
    <source>
        <dbReference type="SMART" id="SM01007"/>
    </source>
</evidence>
<gene>
    <name evidence="5" type="primary">LOC100366309</name>
</gene>
<proteinExistence type="inferred from homology"/>
<accession>A0ABM0GRU4</accession>
<evidence type="ECO:0000313" key="4">
    <source>
        <dbReference type="Proteomes" id="UP000694865"/>
    </source>
</evidence>
<feature type="domain" description="Class II aldolase/adducin N-terminal" evidence="3">
    <location>
        <begin position="68"/>
        <end position="253"/>
    </location>
</feature>
<protein>
    <submittedName>
        <fullName evidence="5">Beta-adducin-like</fullName>
    </submittedName>
</protein>
<dbReference type="InterPro" id="IPR051017">
    <property type="entry name" value="Aldolase-II_Adducin_sf"/>
</dbReference>
<feature type="region of interest" description="Disordered" evidence="2">
    <location>
        <begin position="37"/>
        <end position="61"/>
    </location>
</feature>
<dbReference type="SUPFAM" id="SSF53639">
    <property type="entry name" value="AraD/HMP-PK domain-like"/>
    <property type="match status" value="1"/>
</dbReference>
<evidence type="ECO:0000256" key="2">
    <source>
        <dbReference type="SAM" id="MobiDB-lite"/>
    </source>
</evidence>
<evidence type="ECO:0000256" key="1">
    <source>
        <dbReference type="ARBA" id="ARBA00006274"/>
    </source>
</evidence>
<organism evidence="4 5">
    <name type="scientific">Saccoglossus kowalevskii</name>
    <name type="common">Acorn worm</name>
    <dbReference type="NCBI Taxonomy" id="10224"/>
    <lineage>
        <taxon>Eukaryota</taxon>
        <taxon>Metazoa</taxon>
        <taxon>Hemichordata</taxon>
        <taxon>Enteropneusta</taxon>
        <taxon>Harrimaniidae</taxon>
        <taxon>Saccoglossus</taxon>
    </lineage>
</organism>
<keyword evidence="4" id="KW-1185">Reference proteome</keyword>
<dbReference type="SMART" id="SM01007">
    <property type="entry name" value="Aldolase_II"/>
    <property type="match status" value="1"/>
</dbReference>
<reference evidence="5" key="1">
    <citation type="submission" date="2025-08" db="UniProtKB">
        <authorList>
            <consortium name="RefSeq"/>
        </authorList>
    </citation>
    <scope>IDENTIFICATION</scope>
    <source>
        <tissue evidence="5">Testes</tissue>
    </source>
</reference>
<evidence type="ECO:0000313" key="5">
    <source>
        <dbReference type="RefSeq" id="XP_002735952.1"/>
    </source>
</evidence>
<name>A0ABM0GRU4_SACKO</name>
<dbReference type="InterPro" id="IPR001303">
    <property type="entry name" value="Aldolase_II/adducin_N"/>
</dbReference>
<dbReference type="RefSeq" id="XP_002735952.1">
    <property type="nucleotide sequence ID" value="XM_002735906.2"/>
</dbReference>
<dbReference type="Proteomes" id="UP000694865">
    <property type="component" value="Unplaced"/>
</dbReference>
<dbReference type="GeneID" id="100366309"/>